<dbReference type="Pfam" id="PF11102">
    <property type="entry name" value="YjbF"/>
    <property type="match status" value="1"/>
</dbReference>
<dbReference type="InterPro" id="IPR023373">
    <property type="entry name" value="YmcC_sf"/>
</dbReference>
<dbReference type="SUPFAM" id="SSF159270">
    <property type="entry name" value="YmcC-like"/>
    <property type="match status" value="1"/>
</dbReference>
<reference evidence="2" key="1">
    <citation type="journal article" date="2019" name="Int. J. Syst. Evol. Microbiol.">
        <title>The Global Catalogue of Microorganisms (GCM) 10K type strain sequencing project: providing services to taxonomists for standard genome sequencing and annotation.</title>
        <authorList>
            <consortium name="The Broad Institute Genomics Platform"/>
            <consortium name="The Broad Institute Genome Sequencing Center for Infectious Disease"/>
            <person name="Wu L."/>
            <person name="Ma J."/>
        </authorList>
    </citation>
    <scope>NUCLEOTIDE SEQUENCE [LARGE SCALE GENOMIC DNA]</scope>
    <source>
        <strain evidence="2">KCTC 23723</strain>
    </source>
</reference>
<dbReference type="Proteomes" id="UP000634667">
    <property type="component" value="Unassembled WGS sequence"/>
</dbReference>
<evidence type="ECO:0008006" key="3">
    <source>
        <dbReference type="Google" id="ProtNLM"/>
    </source>
</evidence>
<evidence type="ECO:0000313" key="1">
    <source>
        <dbReference type="EMBL" id="GGW58965.1"/>
    </source>
</evidence>
<dbReference type="EMBL" id="BMYR01000005">
    <property type="protein sequence ID" value="GGW58965.1"/>
    <property type="molecule type" value="Genomic_DNA"/>
</dbReference>
<accession>A0ABQ2WL52</accession>
<comment type="caution">
    <text evidence="1">The sequence shown here is derived from an EMBL/GenBank/DDBJ whole genome shotgun (WGS) entry which is preliminary data.</text>
</comment>
<dbReference type="Gene3D" id="2.40.360.10">
    <property type="entry name" value="YmcC-like"/>
    <property type="match status" value="1"/>
</dbReference>
<dbReference type="InterPro" id="IPR021308">
    <property type="entry name" value="GfcB"/>
</dbReference>
<name>A0ABQ2WL52_9ALTE</name>
<keyword evidence="2" id="KW-1185">Reference proteome</keyword>
<evidence type="ECO:0000313" key="2">
    <source>
        <dbReference type="Proteomes" id="UP000634667"/>
    </source>
</evidence>
<proteinExistence type="predicted"/>
<organism evidence="1 2">
    <name type="scientific">Alishewanella tabrizica</name>
    <dbReference type="NCBI Taxonomy" id="671278"/>
    <lineage>
        <taxon>Bacteria</taxon>
        <taxon>Pseudomonadati</taxon>
        <taxon>Pseudomonadota</taxon>
        <taxon>Gammaproteobacteria</taxon>
        <taxon>Alteromonadales</taxon>
        <taxon>Alteromonadaceae</taxon>
        <taxon>Alishewanella</taxon>
    </lineage>
</organism>
<gene>
    <name evidence="1" type="ORF">GCM10008111_13730</name>
</gene>
<sequence>MIRWLHDLCYEQGSAAFMIFSKNLFLLCLVALLTGCAGTYRTYAEMFELAFTPATGAALPFSELTAPNPDYLYVRLGDQPRAVMGLLFIEQAQFKWTSANNIVLVTEQGRIVRSLGLPNDLLHTSNRTADPIKAKRFDNSEWTRQLDWSAGEFGYTVTSTFTEQANETLTFFGQQINAKKVIETLRYDNPTAYLRFDGAWQNIFWYDETSGKLLQSQQQLAPGTPAYEIIFISEIARQLQQSGVQIAGDAI</sequence>
<protein>
    <recommendedName>
        <fullName evidence="3">YjbF family lipoprotein</fullName>
    </recommendedName>
</protein>